<gene>
    <name evidence="2" type="ORF">CEY00_Acc27784</name>
</gene>
<name>A0A2R6PLH0_ACTCC</name>
<dbReference type="Pfam" id="PF03767">
    <property type="entry name" value="Acid_phosphat_B"/>
    <property type="match status" value="1"/>
</dbReference>
<dbReference type="STRING" id="1590841.A0A2R6PLH0"/>
<organism evidence="2 3">
    <name type="scientific">Actinidia chinensis var. chinensis</name>
    <name type="common">Chinese soft-hair kiwi</name>
    <dbReference type="NCBI Taxonomy" id="1590841"/>
    <lineage>
        <taxon>Eukaryota</taxon>
        <taxon>Viridiplantae</taxon>
        <taxon>Streptophyta</taxon>
        <taxon>Embryophyta</taxon>
        <taxon>Tracheophyta</taxon>
        <taxon>Spermatophyta</taxon>
        <taxon>Magnoliopsida</taxon>
        <taxon>eudicotyledons</taxon>
        <taxon>Gunneridae</taxon>
        <taxon>Pentapetalae</taxon>
        <taxon>asterids</taxon>
        <taxon>Ericales</taxon>
        <taxon>Actinidiaceae</taxon>
        <taxon>Actinidia</taxon>
    </lineage>
</organism>
<dbReference type="Gene3D" id="3.40.50.1000">
    <property type="entry name" value="HAD superfamily/HAD-like"/>
    <property type="match status" value="1"/>
</dbReference>
<reference evidence="3" key="2">
    <citation type="journal article" date="2018" name="BMC Genomics">
        <title>A manually annotated Actinidia chinensis var. chinensis (kiwifruit) genome highlights the challenges associated with draft genomes and gene prediction in plants.</title>
        <authorList>
            <person name="Pilkington S.M."/>
            <person name="Crowhurst R."/>
            <person name="Hilario E."/>
            <person name="Nardozza S."/>
            <person name="Fraser L."/>
            <person name="Peng Y."/>
            <person name="Gunaseelan K."/>
            <person name="Simpson R."/>
            <person name="Tahir J."/>
            <person name="Deroles S.C."/>
            <person name="Templeton K."/>
            <person name="Luo Z."/>
            <person name="Davy M."/>
            <person name="Cheng C."/>
            <person name="McNeilage M."/>
            <person name="Scaglione D."/>
            <person name="Liu Y."/>
            <person name="Zhang Q."/>
            <person name="Datson P."/>
            <person name="De Silva N."/>
            <person name="Gardiner S.E."/>
            <person name="Bassett H."/>
            <person name="Chagne D."/>
            <person name="McCallum J."/>
            <person name="Dzierzon H."/>
            <person name="Deng C."/>
            <person name="Wang Y.Y."/>
            <person name="Barron L."/>
            <person name="Manako K."/>
            <person name="Bowen J."/>
            <person name="Foster T.M."/>
            <person name="Erridge Z.A."/>
            <person name="Tiffin H."/>
            <person name="Waite C.N."/>
            <person name="Davies K.M."/>
            <person name="Grierson E.P."/>
            <person name="Laing W.A."/>
            <person name="Kirk R."/>
            <person name="Chen X."/>
            <person name="Wood M."/>
            <person name="Montefiori M."/>
            <person name="Brummell D.A."/>
            <person name="Schwinn K.E."/>
            <person name="Catanach A."/>
            <person name="Fullerton C."/>
            <person name="Li D."/>
            <person name="Meiyalaghan S."/>
            <person name="Nieuwenhuizen N."/>
            <person name="Read N."/>
            <person name="Prakash R."/>
            <person name="Hunter D."/>
            <person name="Zhang H."/>
            <person name="McKenzie M."/>
            <person name="Knabel M."/>
            <person name="Harris A."/>
            <person name="Allan A.C."/>
            <person name="Gleave A."/>
            <person name="Chen A."/>
            <person name="Janssen B.J."/>
            <person name="Plunkett B."/>
            <person name="Ampomah-Dwamena C."/>
            <person name="Voogd C."/>
            <person name="Leif D."/>
            <person name="Lafferty D."/>
            <person name="Souleyre E.J.F."/>
            <person name="Varkonyi-Gasic E."/>
            <person name="Gambi F."/>
            <person name="Hanley J."/>
            <person name="Yao J.L."/>
            <person name="Cheung J."/>
            <person name="David K.M."/>
            <person name="Warren B."/>
            <person name="Marsh K."/>
            <person name="Snowden K.C."/>
            <person name="Lin-Wang K."/>
            <person name="Brian L."/>
            <person name="Martinez-Sanchez M."/>
            <person name="Wang M."/>
            <person name="Ileperuma N."/>
            <person name="Macnee N."/>
            <person name="Campin R."/>
            <person name="McAtee P."/>
            <person name="Drummond R.S.M."/>
            <person name="Espley R.V."/>
            <person name="Ireland H.S."/>
            <person name="Wu R."/>
            <person name="Atkinson R.G."/>
            <person name="Karunairetnam S."/>
            <person name="Bulley S."/>
            <person name="Chunkath S."/>
            <person name="Hanley Z."/>
            <person name="Storey R."/>
            <person name="Thrimawithana A.H."/>
            <person name="Thomson S."/>
            <person name="David C."/>
            <person name="Testolin R."/>
            <person name="Huang H."/>
            <person name="Hellens R.P."/>
            <person name="Schaffer R.J."/>
        </authorList>
    </citation>
    <scope>NUCLEOTIDE SEQUENCE [LARGE SCALE GENOMIC DNA]</scope>
    <source>
        <strain evidence="3">cv. Red5</strain>
    </source>
</reference>
<dbReference type="PANTHER" id="PTHR31284:SF22">
    <property type="entry name" value="ACID PHOSPHATASE"/>
    <property type="match status" value="1"/>
</dbReference>
<dbReference type="OMA" id="IQMVLTY"/>
<accession>A0A2R6PLH0</accession>
<protein>
    <submittedName>
        <fullName evidence="2">Acid phosphatase protein</fullName>
    </submittedName>
</protein>
<evidence type="ECO:0000256" key="1">
    <source>
        <dbReference type="SAM" id="Phobius"/>
    </source>
</evidence>
<keyword evidence="3" id="KW-1185">Reference proteome</keyword>
<dbReference type="InterPro" id="IPR005519">
    <property type="entry name" value="Acid_phosphat_B-like"/>
</dbReference>
<evidence type="ECO:0000313" key="2">
    <source>
        <dbReference type="EMBL" id="PSR93174.1"/>
    </source>
</evidence>
<dbReference type="Proteomes" id="UP000241394">
    <property type="component" value="Chromosome LG24"/>
</dbReference>
<dbReference type="InParanoid" id="A0A2R6PLH0"/>
<sequence length="302" mass="34251">MEREHSNRSLSSRGGSDMGSRYVMESGFYMTSFVAAIFITGLVTVGMLLITLLIALTVMLQSCESKSAGVVDISNSSENYDYCKVFSLHAELNRLDINDFPEVCKIHFAHYIKEGQYARDLNLSVGMAENFFNVVKPLEDGLSLVILDADDFLTSNSHYIDPLLSRFNQFGCDDCLKEATKLKYMFSLKLYKKLQAGKWPLILFSRKPEKQRNATTEHLISAGYNGWSSLIMRSDDEMQMDSREYVSRLRTTLHIKGFHITAMISSQMDALIGPSSGECVFKLPNHIYYNVHNYFTITSLPQ</sequence>
<keyword evidence="1" id="KW-1133">Transmembrane helix</keyword>
<feature type="transmembrane region" description="Helical" evidence="1">
    <location>
        <begin position="28"/>
        <end position="56"/>
    </location>
</feature>
<dbReference type="OrthoDB" id="1900337at2759"/>
<dbReference type="Gramene" id="PSR93174">
    <property type="protein sequence ID" value="PSR93174"/>
    <property type="gene ID" value="CEY00_Acc27784"/>
</dbReference>
<dbReference type="PANTHER" id="PTHR31284">
    <property type="entry name" value="ACID PHOSPHATASE-LIKE PROTEIN"/>
    <property type="match status" value="1"/>
</dbReference>
<evidence type="ECO:0000313" key="3">
    <source>
        <dbReference type="Proteomes" id="UP000241394"/>
    </source>
</evidence>
<dbReference type="InterPro" id="IPR023214">
    <property type="entry name" value="HAD_sf"/>
</dbReference>
<proteinExistence type="predicted"/>
<dbReference type="FunCoup" id="A0A2R6PLH0">
    <property type="interactions" value="39"/>
</dbReference>
<dbReference type="AlphaFoldDB" id="A0A2R6PLH0"/>
<comment type="caution">
    <text evidence="2">The sequence shown here is derived from an EMBL/GenBank/DDBJ whole genome shotgun (WGS) entry which is preliminary data.</text>
</comment>
<keyword evidence="1" id="KW-0472">Membrane</keyword>
<keyword evidence="1" id="KW-0812">Transmembrane</keyword>
<dbReference type="EMBL" id="NKQK01000024">
    <property type="protein sequence ID" value="PSR93174.1"/>
    <property type="molecule type" value="Genomic_DNA"/>
</dbReference>
<reference evidence="2 3" key="1">
    <citation type="submission" date="2017-07" db="EMBL/GenBank/DDBJ databases">
        <title>An improved, manually edited Actinidia chinensis var. chinensis (kiwifruit) genome highlights the challenges associated with draft genomes and gene prediction in plants.</title>
        <authorList>
            <person name="Pilkington S."/>
            <person name="Crowhurst R."/>
            <person name="Hilario E."/>
            <person name="Nardozza S."/>
            <person name="Fraser L."/>
            <person name="Peng Y."/>
            <person name="Gunaseelan K."/>
            <person name="Simpson R."/>
            <person name="Tahir J."/>
            <person name="Deroles S."/>
            <person name="Templeton K."/>
            <person name="Luo Z."/>
            <person name="Davy M."/>
            <person name="Cheng C."/>
            <person name="Mcneilage M."/>
            <person name="Scaglione D."/>
            <person name="Liu Y."/>
            <person name="Zhang Q."/>
            <person name="Datson P."/>
            <person name="De Silva N."/>
            <person name="Gardiner S."/>
            <person name="Bassett H."/>
            <person name="Chagne D."/>
            <person name="Mccallum J."/>
            <person name="Dzierzon H."/>
            <person name="Deng C."/>
            <person name="Wang Y.-Y."/>
            <person name="Barron N."/>
            <person name="Manako K."/>
            <person name="Bowen J."/>
            <person name="Foster T."/>
            <person name="Erridge Z."/>
            <person name="Tiffin H."/>
            <person name="Waite C."/>
            <person name="Davies K."/>
            <person name="Grierson E."/>
            <person name="Laing W."/>
            <person name="Kirk R."/>
            <person name="Chen X."/>
            <person name="Wood M."/>
            <person name="Montefiori M."/>
            <person name="Brummell D."/>
            <person name="Schwinn K."/>
            <person name="Catanach A."/>
            <person name="Fullerton C."/>
            <person name="Li D."/>
            <person name="Meiyalaghan S."/>
            <person name="Nieuwenhuizen N."/>
            <person name="Read N."/>
            <person name="Prakash R."/>
            <person name="Hunter D."/>
            <person name="Zhang H."/>
            <person name="Mckenzie M."/>
            <person name="Knabel M."/>
            <person name="Harris A."/>
            <person name="Allan A."/>
            <person name="Chen A."/>
            <person name="Janssen B."/>
            <person name="Plunkett B."/>
            <person name="Dwamena C."/>
            <person name="Voogd C."/>
            <person name="Leif D."/>
            <person name="Lafferty D."/>
            <person name="Souleyre E."/>
            <person name="Varkonyi-Gasic E."/>
            <person name="Gambi F."/>
            <person name="Hanley J."/>
            <person name="Yao J.-L."/>
            <person name="Cheung J."/>
            <person name="David K."/>
            <person name="Warren B."/>
            <person name="Marsh K."/>
            <person name="Snowden K."/>
            <person name="Lin-Wang K."/>
            <person name="Brian L."/>
            <person name="Martinez-Sanchez M."/>
            <person name="Wang M."/>
            <person name="Ileperuma N."/>
            <person name="Macnee N."/>
            <person name="Campin R."/>
            <person name="Mcatee P."/>
            <person name="Drummond R."/>
            <person name="Espley R."/>
            <person name="Ireland H."/>
            <person name="Wu R."/>
            <person name="Atkinson R."/>
            <person name="Karunairetnam S."/>
            <person name="Bulley S."/>
            <person name="Chunkath S."/>
            <person name="Hanley Z."/>
            <person name="Storey R."/>
            <person name="Thrimawithana A."/>
            <person name="Thomson S."/>
            <person name="David C."/>
            <person name="Testolin R."/>
        </authorList>
    </citation>
    <scope>NUCLEOTIDE SEQUENCE [LARGE SCALE GENOMIC DNA]</scope>
    <source>
        <strain evidence="3">cv. Red5</strain>
        <tissue evidence="2">Young leaf</tissue>
    </source>
</reference>